<accession>A0ACC1H9K9</accession>
<organism evidence="1 2">
    <name type="scientific">Spiromyces aspiralis</name>
    <dbReference type="NCBI Taxonomy" id="68401"/>
    <lineage>
        <taxon>Eukaryota</taxon>
        <taxon>Fungi</taxon>
        <taxon>Fungi incertae sedis</taxon>
        <taxon>Zoopagomycota</taxon>
        <taxon>Kickxellomycotina</taxon>
        <taxon>Kickxellomycetes</taxon>
        <taxon>Kickxellales</taxon>
        <taxon>Kickxellaceae</taxon>
        <taxon>Spiromyces</taxon>
    </lineage>
</organism>
<evidence type="ECO:0000313" key="1">
    <source>
        <dbReference type="EMBL" id="KAJ1670285.1"/>
    </source>
</evidence>
<dbReference type="Proteomes" id="UP001145114">
    <property type="component" value="Unassembled WGS sequence"/>
</dbReference>
<comment type="caution">
    <text evidence="1">The sequence shown here is derived from an EMBL/GenBank/DDBJ whole genome shotgun (WGS) entry which is preliminary data.</text>
</comment>
<name>A0ACC1H9K9_9FUNG</name>
<sequence>SYYFWGFRFDDICYISDCSRISDETRRLMLNSKILIIDALNWKGHSSHYSVPDALEETRLVRPGLTILTGMSHSIDHYDLEEYLKHIKKSEGLDILVAFDGQSISPQSDDLFR</sequence>
<reference evidence="1" key="1">
    <citation type="submission" date="2022-06" db="EMBL/GenBank/DDBJ databases">
        <title>Phylogenomic reconstructions and comparative analyses of Kickxellomycotina fungi.</title>
        <authorList>
            <person name="Reynolds N.K."/>
            <person name="Stajich J.E."/>
            <person name="Barry K."/>
            <person name="Grigoriev I.V."/>
            <person name="Crous P."/>
            <person name="Smith M.E."/>
        </authorList>
    </citation>
    <scope>NUCLEOTIDE SEQUENCE</scope>
    <source>
        <strain evidence="1">RSA 2271</strain>
    </source>
</reference>
<dbReference type="EMBL" id="JAMZIH010009354">
    <property type="protein sequence ID" value="KAJ1670285.1"/>
    <property type="molecule type" value="Genomic_DNA"/>
</dbReference>
<keyword evidence="2" id="KW-1185">Reference proteome</keyword>
<evidence type="ECO:0000313" key="2">
    <source>
        <dbReference type="Proteomes" id="UP001145114"/>
    </source>
</evidence>
<protein>
    <submittedName>
        <fullName evidence="1">Uncharacterized protein</fullName>
    </submittedName>
</protein>
<proteinExistence type="predicted"/>
<gene>
    <name evidence="1" type="ORF">EV182_008312</name>
</gene>
<feature type="non-terminal residue" evidence="1">
    <location>
        <position position="1"/>
    </location>
</feature>